<evidence type="ECO:0000313" key="2">
    <source>
        <dbReference type="Proteomes" id="UP000887159"/>
    </source>
</evidence>
<dbReference type="Proteomes" id="UP000887159">
    <property type="component" value="Unassembled WGS sequence"/>
</dbReference>
<evidence type="ECO:0000313" key="1">
    <source>
        <dbReference type="EMBL" id="GFY01537.1"/>
    </source>
</evidence>
<dbReference type="EMBL" id="BMAU01021229">
    <property type="protein sequence ID" value="GFY01537.1"/>
    <property type="molecule type" value="Genomic_DNA"/>
</dbReference>
<reference evidence="1" key="1">
    <citation type="submission" date="2020-08" db="EMBL/GenBank/DDBJ databases">
        <title>Multicomponent nature underlies the extraordinary mechanical properties of spider dragline silk.</title>
        <authorList>
            <person name="Kono N."/>
            <person name="Nakamura H."/>
            <person name="Mori M."/>
            <person name="Yoshida Y."/>
            <person name="Ohtoshi R."/>
            <person name="Malay A.D."/>
            <person name="Moran D.A.P."/>
            <person name="Tomita M."/>
            <person name="Numata K."/>
            <person name="Arakawa K."/>
        </authorList>
    </citation>
    <scope>NUCLEOTIDE SEQUENCE</scope>
</reference>
<name>A0A8X6V1X9_TRICX</name>
<organism evidence="1 2">
    <name type="scientific">Trichonephila clavipes</name>
    <name type="common">Golden silk orbweaver</name>
    <name type="synonym">Nephila clavipes</name>
    <dbReference type="NCBI Taxonomy" id="2585209"/>
    <lineage>
        <taxon>Eukaryota</taxon>
        <taxon>Metazoa</taxon>
        <taxon>Ecdysozoa</taxon>
        <taxon>Arthropoda</taxon>
        <taxon>Chelicerata</taxon>
        <taxon>Arachnida</taxon>
        <taxon>Araneae</taxon>
        <taxon>Araneomorphae</taxon>
        <taxon>Entelegynae</taxon>
        <taxon>Araneoidea</taxon>
        <taxon>Nephilidae</taxon>
        <taxon>Trichonephila</taxon>
    </lineage>
</organism>
<keyword evidence="2" id="KW-1185">Reference proteome</keyword>
<accession>A0A8X6V1X9</accession>
<proteinExistence type="predicted"/>
<comment type="caution">
    <text evidence="1">The sequence shown here is derived from an EMBL/GenBank/DDBJ whole genome shotgun (WGS) entry which is preliminary data.</text>
</comment>
<protein>
    <submittedName>
        <fullName evidence="1">Uncharacterized protein</fullName>
    </submittedName>
</protein>
<dbReference type="AlphaFoldDB" id="A0A8X6V1X9"/>
<gene>
    <name evidence="1" type="ORF">TNCV_2607211</name>
</gene>
<sequence length="91" mass="10798">MRNRMLPVLCGPSLVRKMFGCCPDLHVHQIFHQSKTSGLWFPSVWLVTIRVTTVDEWWYRVKAVWLSVPVHAIQSLFDLIPRRHYQLNQLL</sequence>